<dbReference type="InterPro" id="IPR000523">
    <property type="entry name" value="Mg_chelatse_chII-like_cat_dom"/>
</dbReference>
<dbReference type="Gene3D" id="3.30.230.10">
    <property type="match status" value="1"/>
</dbReference>
<dbReference type="InterPro" id="IPR025158">
    <property type="entry name" value="Mg_chelat-rel_C"/>
</dbReference>
<dbReference type="RefSeq" id="WP_041954352.1">
    <property type="nucleotide sequence ID" value="NZ_CP009761.1"/>
</dbReference>
<dbReference type="InterPro" id="IPR001208">
    <property type="entry name" value="MCM_dom"/>
</dbReference>
<dbReference type="PANTHER" id="PTHR32039">
    <property type="entry name" value="MAGNESIUM-CHELATASE SUBUNIT CHLI"/>
    <property type="match status" value="1"/>
</dbReference>
<dbReference type="Pfam" id="PF13335">
    <property type="entry name" value="Mg_chelatase_C"/>
    <property type="match status" value="1"/>
</dbReference>
<dbReference type="InterPro" id="IPR004482">
    <property type="entry name" value="Mg_chelat-rel"/>
</dbReference>
<feature type="domain" description="AAA+ ATPase" evidence="4">
    <location>
        <begin position="212"/>
        <end position="394"/>
    </location>
</feature>
<evidence type="ECO:0000256" key="2">
    <source>
        <dbReference type="ARBA" id="ARBA00022741"/>
    </source>
</evidence>
<dbReference type="EMBL" id="CP009761">
    <property type="protein sequence ID" value="AIZ36865.1"/>
    <property type="molecule type" value="Genomic_DNA"/>
</dbReference>
<name>A0A0B4S1Z9_9FIRM</name>
<dbReference type="SUPFAM" id="SSF54211">
    <property type="entry name" value="Ribosomal protein S5 domain 2-like"/>
    <property type="match status" value="1"/>
</dbReference>
<dbReference type="Gene3D" id="3.40.50.300">
    <property type="entry name" value="P-loop containing nucleotide triphosphate hydrolases"/>
    <property type="match status" value="1"/>
</dbReference>
<dbReference type="PANTHER" id="PTHR32039:SF7">
    <property type="entry name" value="COMPETENCE PROTEIN COMM"/>
    <property type="match status" value="1"/>
</dbReference>
<evidence type="ECO:0000313" key="6">
    <source>
        <dbReference type="Proteomes" id="UP000031386"/>
    </source>
</evidence>
<keyword evidence="3" id="KW-0067">ATP-binding</keyword>
<dbReference type="Pfam" id="PF01078">
    <property type="entry name" value="Mg_chelatase"/>
    <property type="match status" value="1"/>
</dbReference>
<keyword evidence="6" id="KW-1185">Reference proteome</keyword>
<proteinExistence type="inferred from homology"/>
<dbReference type="STRING" id="33033.NW74_05705"/>
<accession>A0A0B4S1Z9</accession>
<evidence type="ECO:0000259" key="4">
    <source>
        <dbReference type="SMART" id="SM00382"/>
    </source>
</evidence>
<dbReference type="InterPro" id="IPR027417">
    <property type="entry name" value="P-loop_NTPase"/>
</dbReference>
<protein>
    <submittedName>
        <fullName evidence="5">Magnesium chelatase</fullName>
    </submittedName>
</protein>
<dbReference type="SUPFAM" id="SSF52540">
    <property type="entry name" value="P-loop containing nucleoside triphosphate hydrolases"/>
    <property type="match status" value="1"/>
</dbReference>
<dbReference type="InterPro" id="IPR020568">
    <property type="entry name" value="Ribosomal_Su5_D2-typ_SF"/>
</dbReference>
<reference evidence="5 6" key="1">
    <citation type="submission" date="2014-10" db="EMBL/GenBank/DDBJ databases">
        <title>Complete genome sequence of Parvimonas micra KCOM 1535 (= ChDC B708).</title>
        <authorList>
            <person name="Kook J.-K."/>
            <person name="Park S.-N."/>
            <person name="Lim Y.K."/>
            <person name="Roh H."/>
        </authorList>
    </citation>
    <scope>NUCLEOTIDE SEQUENCE [LARGE SCALE GENOMIC DNA]</scope>
    <source>
        <strain evidence="6">KCOM 1535 / ChDC B708</strain>
    </source>
</reference>
<dbReference type="InterPro" id="IPR045006">
    <property type="entry name" value="CHLI-like"/>
</dbReference>
<keyword evidence="2" id="KW-0547">Nucleotide-binding</keyword>
<evidence type="ECO:0000256" key="3">
    <source>
        <dbReference type="ARBA" id="ARBA00022840"/>
    </source>
</evidence>
<sequence>MYSKTKTCVLNGLNGYDIDVEADLSSGLQAFNIVGLPDLSIKESKERVKSAISNSGFSIPPGRVTINLAPANLKKDGSQIDLAIAVSMLLAIGVIEYLPDEKTVFLGELSLDGRVITFDGALPMIISLKELGFKKFFIPNAIKNEVNIVQGIETYPISHLKELVDCLNGVIEIKKEDIVKVNLDEEIKYDIDFSDIKGQENLKRAMEISAAGGHNLLMVGPPGSGKTMIAKRLPTILPKLTFDECIECTKIYSIAGKLKNNKLVTQRPFRSPHHTSSPISLVGGGKIPKPGEVSLAHNGVLFLDEFPEFSKQAIEVLRQPMEDGKVTISRANSSITYYSNFVTVCALNPCPCGNYGSQTEKCTCSQLQIQRYLSKISGPILDRIDIQVEVEPVKYDDLSSKEVLETSADIRKRVEKARKIQLERYKNEKIYNNANLSARQIKKYIILDEKLEKIIEFAFKKFKFSARSFNKILKLTRTIADLDGSEEIKEEHLLEAIRYRSLSNKYWS</sequence>
<dbReference type="Proteomes" id="UP000031386">
    <property type="component" value="Chromosome"/>
</dbReference>
<dbReference type="InterPro" id="IPR014721">
    <property type="entry name" value="Ribsml_uS5_D2-typ_fold_subgr"/>
</dbReference>
<gene>
    <name evidence="5" type="ORF">NW74_05705</name>
</gene>
<dbReference type="GO" id="GO:0003677">
    <property type="term" value="F:DNA binding"/>
    <property type="evidence" value="ECO:0007669"/>
    <property type="project" value="InterPro"/>
</dbReference>
<evidence type="ECO:0000313" key="5">
    <source>
        <dbReference type="EMBL" id="AIZ36865.1"/>
    </source>
</evidence>
<dbReference type="AlphaFoldDB" id="A0A0B4S1Z9"/>
<dbReference type="OrthoDB" id="9813147at2"/>
<evidence type="ECO:0000256" key="1">
    <source>
        <dbReference type="ARBA" id="ARBA00006354"/>
    </source>
</evidence>
<dbReference type="InterPro" id="IPR003593">
    <property type="entry name" value="AAA+_ATPase"/>
</dbReference>
<dbReference type="SMART" id="SM00382">
    <property type="entry name" value="AAA"/>
    <property type="match status" value="1"/>
</dbReference>
<organism evidence="5 6">
    <name type="scientific">Parvimonas micra</name>
    <dbReference type="NCBI Taxonomy" id="33033"/>
    <lineage>
        <taxon>Bacteria</taxon>
        <taxon>Bacillati</taxon>
        <taxon>Bacillota</taxon>
        <taxon>Tissierellia</taxon>
        <taxon>Tissierellales</taxon>
        <taxon>Peptoniphilaceae</taxon>
        <taxon>Parvimonas</taxon>
    </lineage>
</organism>
<dbReference type="Pfam" id="PF13541">
    <property type="entry name" value="ChlI"/>
    <property type="match status" value="1"/>
</dbReference>
<dbReference type="KEGG" id="pmic:NW74_05705"/>
<dbReference type="NCBIfam" id="TIGR00368">
    <property type="entry name" value="YifB family Mg chelatase-like AAA ATPase"/>
    <property type="match status" value="1"/>
</dbReference>
<dbReference type="PRINTS" id="PR01657">
    <property type="entry name" value="MCMFAMILY"/>
</dbReference>
<dbReference type="GO" id="GO:0005524">
    <property type="term" value="F:ATP binding"/>
    <property type="evidence" value="ECO:0007669"/>
    <property type="project" value="UniProtKB-KW"/>
</dbReference>
<comment type="similarity">
    <text evidence="1">Belongs to the Mg-chelatase subunits D/I family. ComM subfamily.</text>
</comment>